<dbReference type="InterPro" id="IPR036249">
    <property type="entry name" value="Thioredoxin-like_sf"/>
</dbReference>
<evidence type="ECO:0000259" key="1">
    <source>
        <dbReference type="Pfam" id="PF13192"/>
    </source>
</evidence>
<gene>
    <name evidence="2" type="ORF">DealDRAFT_2468</name>
</gene>
<sequence>MEVKILGAGCYNCQALESNVINALAELDLAAEVVRITEAGEIAACSVDGVPALIVNGSVKVCGRVPQKEEIKEWLRQEDRQGGKGS</sequence>
<evidence type="ECO:0000313" key="3">
    <source>
        <dbReference type="Proteomes" id="UP000006443"/>
    </source>
</evidence>
<organism evidence="2 3">
    <name type="scientific">Dethiobacter alkaliphilus AHT 1</name>
    <dbReference type="NCBI Taxonomy" id="555088"/>
    <lineage>
        <taxon>Bacteria</taxon>
        <taxon>Bacillati</taxon>
        <taxon>Bacillota</taxon>
        <taxon>Dethiobacteria</taxon>
        <taxon>Dethiobacterales</taxon>
        <taxon>Dethiobacteraceae</taxon>
        <taxon>Dethiobacter</taxon>
    </lineage>
</organism>
<dbReference type="eggNOG" id="COG0526">
    <property type="taxonomic scope" value="Bacteria"/>
</dbReference>
<dbReference type="SUPFAM" id="SSF52833">
    <property type="entry name" value="Thioredoxin-like"/>
    <property type="match status" value="1"/>
</dbReference>
<evidence type="ECO:0000313" key="2">
    <source>
        <dbReference type="EMBL" id="EEG76642.1"/>
    </source>
</evidence>
<name>C0GJ09_DETAL</name>
<dbReference type="Pfam" id="PF13192">
    <property type="entry name" value="Thioredoxin_3"/>
    <property type="match status" value="1"/>
</dbReference>
<dbReference type="PANTHER" id="PTHR36450">
    <property type="entry name" value="THIOREDOXIN"/>
    <property type="match status" value="1"/>
</dbReference>
<dbReference type="InterPro" id="IPR005243">
    <property type="entry name" value="THIRX-like_proc"/>
</dbReference>
<feature type="domain" description="Thioredoxin-like fold" evidence="1">
    <location>
        <begin position="1"/>
        <end position="75"/>
    </location>
</feature>
<dbReference type="AlphaFoldDB" id="C0GJ09"/>
<dbReference type="STRING" id="555088.DealDRAFT_2468"/>
<dbReference type="Proteomes" id="UP000006443">
    <property type="component" value="Unassembled WGS sequence"/>
</dbReference>
<dbReference type="Gene3D" id="3.40.30.10">
    <property type="entry name" value="Glutaredoxin"/>
    <property type="match status" value="1"/>
</dbReference>
<accession>C0GJ09</accession>
<keyword evidence="3" id="KW-1185">Reference proteome</keyword>
<proteinExistence type="predicted"/>
<dbReference type="InterPro" id="IPR012336">
    <property type="entry name" value="Thioredoxin-like_fold"/>
</dbReference>
<comment type="caution">
    <text evidence="2">The sequence shown here is derived from an EMBL/GenBank/DDBJ whole genome shotgun (WGS) entry which is preliminary data.</text>
</comment>
<protein>
    <submittedName>
        <fullName evidence="2">Redox-active disulfide protein 2</fullName>
    </submittedName>
</protein>
<dbReference type="NCBIfam" id="TIGR00412">
    <property type="entry name" value="redox_disulf_2"/>
    <property type="match status" value="1"/>
</dbReference>
<dbReference type="EMBL" id="ACJM01000014">
    <property type="protein sequence ID" value="EEG76642.1"/>
    <property type="molecule type" value="Genomic_DNA"/>
</dbReference>
<dbReference type="RefSeq" id="WP_008517887.1">
    <property type="nucleotide sequence ID" value="NZ_ACJM01000014.1"/>
</dbReference>
<dbReference type="PANTHER" id="PTHR36450:SF1">
    <property type="entry name" value="THIOREDOXIN"/>
    <property type="match status" value="1"/>
</dbReference>
<reference evidence="2 3" key="1">
    <citation type="submission" date="2009-02" db="EMBL/GenBank/DDBJ databases">
        <title>Sequencing of the draft genome and assembly of Dethiobacter alkaliphilus AHT 1.</title>
        <authorList>
            <consortium name="US DOE Joint Genome Institute (JGI-PGF)"/>
            <person name="Lucas S."/>
            <person name="Copeland A."/>
            <person name="Lapidus A."/>
            <person name="Glavina del Rio T."/>
            <person name="Dalin E."/>
            <person name="Tice H."/>
            <person name="Bruce D."/>
            <person name="Goodwin L."/>
            <person name="Pitluck S."/>
            <person name="Larimer F."/>
            <person name="Land M.L."/>
            <person name="Hauser L."/>
            <person name="Muyzer G."/>
        </authorList>
    </citation>
    <scope>NUCLEOTIDE SEQUENCE [LARGE SCALE GENOMIC DNA]</scope>
    <source>
        <strain evidence="2 3">AHT 1</strain>
    </source>
</reference>